<evidence type="ECO:0000259" key="2">
    <source>
        <dbReference type="Pfam" id="PF24173"/>
    </source>
</evidence>
<dbReference type="KEGG" id="ctp:CTRG_04575"/>
<proteinExistence type="predicted"/>
<dbReference type="Pfam" id="PF24173">
    <property type="entry name" value="TPR_TTI1_N"/>
    <property type="match status" value="1"/>
</dbReference>
<dbReference type="Pfam" id="PF24181">
    <property type="entry name" value="TPR_TTI1_C"/>
    <property type="match status" value="1"/>
</dbReference>
<sequence>MASISDESQYNVNETERLLSKTLFEKVKPFCVELSNIALEQPFNPQKIVSLLISIEIALNSHHDEYSKGKDSFIYQLSPNIADYIFFPLSNLLKQSNLDDIIIQHLFGVITFLINYSWSINVNFSLIDQLYPLIIYLSTGDVNKEPPAISVKSTSFKLATVKIFTSLINSLDRFYFQEQSERRLVLLSNTVTIGLTIITSTKPDSQESIEVILQTLMVLSKVRSYLSNDQQAAILPGIVSAVTKFTSSNPNLNFQIIIQLLRLLSSLICASFSDKDLGAQLNVANGVEDLAEIHLSWDDDTKTLDDNASMSDITISESDQRSALWLKATSKQLKISLMIFFKTILLGPRNKQRLQTREELVIEIIHFVESIMNNCFISLHQEFASLSIDIISILATYDHQQVADRVANLSNSYVLTVENQENKETVLYEIVKTKLTALVDNKLSTVIFSTDEEKILMNISALEFNFSLLLELSKRINPEFDDLDTLKQRCLALLQEYMVDNFKFENSKKILNTSTNNKTLLESSAKSNQLDSIELPEFVNTKNIVRQNKTDDNGSSYIHNLRAISREWSSSEIKPASQNPQIGIATSFLEKSIRDFIQFLSNLKYRSGESSYINDLERILESSTDDLTSKSVSLWVASSYAKSNLSKINNFDPNDFLALDDDMDIDDENESTYLILSKAEELIDDASQTPEENHSVSGALAYTSALSAIQTVAGTITLEQFRSSFLMDYLLSMFQALTYNDVPQIQLQAQATVKEILDVYYDGSIVNLISDNSDYLIDNISLQLSVASNLTPALPGIMLIIVKVAGVQLLKSNQLHDILTDMFVILDSYHGYNKIVESFFIVFESLIDQIKKTYEDSLKIETHIDNAENTSLYKPWGMSNKEQLLAFIDKSKRSDDIIEDYDPNKEYFKRKEDLPFSELDKDSDDEDDEEASPKNDESEIEDEPWSSPIPKNEYEILKRIFNYGFTLVSQPSYSLKAQIIKTLRLIFPLVCTNYKEILPVLAANWPILMTMITGSKSLSTSMSMNKGYSSEEVNIMIGSFQLVTDILKEDRRRNDFFFNKRFQDTWEFMIKHTELVSSEKSNLSNQQENSLVVSEKSVYAFRMYPMLKNALVTFLIIGVQNYERMIPDLVRYEIIKMCARLNIPNELELSRDTKGVLEVIRLQIE</sequence>
<feature type="compositionally biased region" description="Acidic residues" evidence="1">
    <location>
        <begin position="921"/>
        <end position="930"/>
    </location>
</feature>
<keyword evidence="5" id="KW-1185">Reference proteome</keyword>
<dbReference type="HOGENOM" id="CLU_005544_0_0_1"/>
<dbReference type="GeneID" id="8301106"/>
<evidence type="ECO:0000256" key="1">
    <source>
        <dbReference type="SAM" id="MobiDB-lite"/>
    </source>
</evidence>
<dbReference type="eggNOG" id="KOG4524">
    <property type="taxonomic scope" value="Eukaryota"/>
</dbReference>
<dbReference type="STRING" id="294747.C5MET2"/>
<dbReference type="AlphaFoldDB" id="C5MET2"/>
<dbReference type="InterPro" id="IPR049362">
    <property type="entry name" value="TTI1_rpt"/>
</dbReference>
<feature type="domain" description="TTI1 N-terminal TPR" evidence="2">
    <location>
        <begin position="24"/>
        <end position="391"/>
    </location>
</feature>
<reference evidence="4 5" key="1">
    <citation type="journal article" date="2009" name="Nature">
        <title>Evolution of pathogenicity and sexual reproduction in eight Candida genomes.</title>
        <authorList>
            <person name="Butler G."/>
            <person name="Rasmussen M.D."/>
            <person name="Lin M.F."/>
            <person name="Santos M.A."/>
            <person name="Sakthikumar S."/>
            <person name="Munro C.A."/>
            <person name="Rheinbay E."/>
            <person name="Grabherr M."/>
            <person name="Forche A."/>
            <person name="Reedy J.L."/>
            <person name="Agrafioti I."/>
            <person name="Arnaud M.B."/>
            <person name="Bates S."/>
            <person name="Brown A.J."/>
            <person name="Brunke S."/>
            <person name="Costanzo M.C."/>
            <person name="Fitzpatrick D.A."/>
            <person name="de Groot P.W."/>
            <person name="Harris D."/>
            <person name="Hoyer L.L."/>
            <person name="Hube B."/>
            <person name="Klis F.M."/>
            <person name="Kodira C."/>
            <person name="Lennard N."/>
            <person name="Logue M.E."/>
            <person name="Martin R."/>
            <person name="Neiman A.M."/>
            <person name="Nikolaou E."/>
            <person name="Quail M.A."/>
            <person name="Quinn J."/>
            <person name="Santos M.C."/>
            <person name="Schmitzberger F.F."/>
            <person name="Sherlock G."/>
            <person name="Shah P."/>
            <person name="Silverstein K.A."/>
            <person name="Skrzypek M.S."/>
            <person name="Soll D."/>
            <person name="Staggs R."/>
            <person name="Stansfield I."/>
            <person name="Stumpf M.P."/>
            <person name="Sudbery P.E."/>
            <person name="Srikantha T."/>
            <person name="Zeng Q."/>
            <person name="Berman J."/>
            <person name="Berriman M."/>
            <person name="Heitman J."/>
            <person name="Gow N.A."/>
            <person name="Lorenz M.C."/>
            <person name="Birren B.W."/>
            <person name="Kellis M."/>
            <person name="Cuomo C.A."/>
        </authorList>
    </citation>
    <scope>NUCLEOTIDE SEQUENCE [LARGE SCALE GENOMIC DNA]</scope>
    <source>
        <strain evidence="5">ATCC MYA-3404 / T1</strain>
    </source>
</reference>
<dbReference type="VEuPathDB" id="FungiDB:CTRG_04575"/>
<dbReference type="InterPro" id="IPR052587">
    <property type="entry name" value="TELO2-interacting_protein_1"/>
</dbReference>
<gene>
    <name evidence="4" type="ORF">CTRG_04575</name>
</gene>
<accession>C5MET2</accession>
<dbReference type="OrthoDB" id="6781668at2759"/>
<dbReference type="InterPro" id="IPR057567">
    <property type="entry name" value="TPR_TTI1_C"/>
</dbReference>
<dbReference type="EMBL" id="GG692400">
    <property type="protein sequence ID" value="EER31792.1"/>
    <property type="molecule type" value="Genomic_DNA"/>
</dbReference>
<evidence type="ECO:0000313" key="4">
    <source>
        <dbReference type="EMBL" id="EER31792.1"/>
    </source>
</evidence>
<organism evidence="4 5">
    <name type="scientific">Candida tropicalis (strain ATCC MYA-3404 / T1)</name>
    <name type="common">Yeast</name>
    <dbReference type="NCBI Taxonomy" id="294747"/>
    <lineage>
        <taxon>Eukaryota</taxon>
        <taxon>Fungi</taxon>
        <taxon>Dikarya</taxon>
        <taxon>Ascomycota</taxon>
        <taxon>Saccharomycotina</taxon>
        <taxon>Pichiomycetes</taxon>
        <taxon>Debaryomycetaceae</taxon>
        <taxon>Candida/Lodderomyces clade</taxon>
        <taxon>Candida</taxon>
    </lineage>
</organism>
<feature type="region of interest" description="Disordered" evidence="1">
    <location>
        <begin position="917"/>
        <end position="947"/>
    </location>
</feature>
<dbReference type="Pfam" id="PF21547">
    <property type="entry name" value="TTI1"/>
    <property type="match status" value="1"/>
</dbReference>
<evidence type="ECO:0000313" key="5">
    <source>
        <dbReference type="Proteomes" id="UP000002037"/>
    </source>
</evidence>
<protein>
    <recommendedName>
        <fullName evidence="6">TEL2-interacting protein 1</fullName>
    </recommendedName>
</protein>
<dbReference type="Proteomes" id="UP000002037">
    <property type="component" value="Unassembled WGS sequence"/>
</dbReference>
<evidence type="ECO:0000259" key="3">
    <source>
        <dbReference type="Pfam" id="PF24181"/>
    </source>
</evidence>
<evidence type="ECO:0008006" key="6">
    <source>
        <dbReference type="Google" id="ProtNLM"/>
    </source>
</evidence>
<dbReference type="InterPro" id="IPR057566">
    <property type="entry name" value="TPR_TTI1_N"/>
</dbReference>
<feature type="domain" description="TTI1 C-terminal TPR" evidence="3">
    <location>
        <begin position="904"/>
        <end position="1014"/>
    </location>
</feature>
<dbReference type="PANTHER" id="PTHR18460:SF3">
    <property type="entry name" value="TELO2-INTERACTING PROTEIN 1 HOMOLOG"/>
    <property type="match status" value="1"/>
</dbReference>
<dbReference type="GO" id="GO:0005737">
    <property type="term" value="C:cytoplasm"/>
    <property type="evidence" value="ECO:0007669"/>
    <property type="project" value="TreeGrafter"/>
</dbReference>
<dbReference type="PANTHER" id="PTHR18460">
    <property type="entry name" value="TEL2 INTERACTING PROTEIN 1 TTI1 FAMILY MEMBER"/>
    <property type="match status" value="1"/>
</dbReference>
<dbReference type="RefSeq" id="XP_002550277.1">
    <property type="nucleotide sequence ID" value="XM_002550231.1"/>
</dbReference>
<name>C5MET2_CANTT</name>